<name>A0A1Y1X259_9FUNG</name>
<keyword evidence="3" id="KW-1185">Reference proteome</keyword>
<reference evidence="2 3" key="2">
    <citation type="submission" date="2016-08" db="EMBL/GenBank/DDBJ databases">
        <title>Pervasive Adenine N6-methylation of Active Genes in Fungi.</title>
        <authorList>
            <consortium name="DOE Joint Genome Institute"/>
            <person name="Mondo S.J."/>
            <person name="Dannebaum R.O."/>
            <person name="Kuo R.C."/>
            <person name="Labutti K."/>
            <person name="Haridas S."/>
            <person name="Kuo A."/>
            <person name="Salamov A."/>
            <person name="Ahrendt S.R."/>
            <person name="Lipzen A."/>
            <person name="Sullivan W."/>
            <person name="Andreopoulos W.B."/>
            <person name="Clum A."/>
            <person name="Lindquist E."/>
            <person name="Daum C."/>
            <person name="Ramamoorthy G.K."/>
            <person name="Gryganskyi A."/>
            <person name="Culley D."/>
            <person name="Magnuson J.K."/>
            <person name="James T.Y."/>
            <person name="O'Malley M.A."/>
            <person name="Stajich J.E."/>
            <person name="Spatafora J.W."/>
            <person name="Visel A."/>
            <person name="Grigoriev I.V."/>
        </authorList>
    </citation>
    <scope>NUCLEOTIDE SEQUENCE [LARGE SCALE GENOMIC DNA]</scope>
    <source>
        <strain evidence="2 3">S4</strain>
    </source>
</reference>
<proteinExistence type="predicted"/>
<keyword evidence="1" id="KW-0732">Signal</keyword>
<evidence type="ECO:0000313" key="3">
    <source>
        <dbReference type="Proteomes" id="UP000193944"/>
    </source>
</evidence>
<reference evidence="2 3" key="1">
    <citation type="submission" date="2016-08" db="EMBL/GenBank/DDBJ databases">
        <title>A Parts List for Fungal Cellulosomes Revealed by Comparative Genomics.</title>
        <authorList>
            <consortium name="DOE Joint Genome Institute"/>
            <person name="Haitjema C.H."/>
            <person name="Gilmore S.P."/>
            <person name="Henske J.K."/>
            <person name="Solomon K.V."/>
            <person name="De Groot R."/>
            <person name="Kuo A."/>
            <person name="Mondo S.J."/>
            <person name="Salamov A.A."/>
            <person name="Labutti K."/>
            <person name="Zhao Z."/>
            <person name="Chiniquy J."/>
            <person name="Barry K."/>
            <person name="Brewer H.M."/>
            <person name="Purvine S.O."/>
            <person name="Wright A.T."/>
            <person name="Boxma B."/>
            <person name="Van Alen T."/>
            <person name="Hackstein J.H."/>
            <person name="Baker S.E."/>
            <person name="Grigoriev I.V."/>
            <person name="O'Malley M.A."/>
        </authorList>
    </citation>
    <scope>NUCLEOTIDE SEQUENCE [LARGE SCALE GENOMIC DNA]</scope>
    <source>
        <strain evidence="2 3">S4</strain>
    </source>
</reference>
<feature type="signal peptide" evidence="1">
    <location>
        <begin position="1"/>
        <end position="19"/>
    </location>
</feature>
<sequence length="273" mass="29893">MKSLTAVLSVFLLSSVVRSGIFDSVNTEDIKCLLTAKRYGSCILDMNNVKEDITKDVTKICAVYEGENCKEFLKDVYSDTTTCEKASDPTMDLLIKQARYSYIAGCSKDENGKLCPLTNFIMNKEKAMDDSEMNIIKDSCTSENCKKQLKYVIDLLPSTQKLVEAKNVDEKTNEYKIPDEAINATYSNLDTGKMKTYLDDEICSKVPLNNDTDVSGINNTTTTGATGNANAANAAANAAADNNTSSGFTLMQSSNTNLLIISALLIYVINLLF</sequence>
<accession>A0A1Y1X259</accession>
<dbReference type="EMBL" id="MCFG01000161">
    <property type="protein sequence ID" value="ORX79891.1"/>
    <property type="molecule type" value="Genomic_DNA"/>
</dbReference>
<dbReference type="Proteomes" id="UP000193944">
    <property type="component" value="Unassembled WGS sequence"/>
</dbReference>
<feature type="chain" id="PRO_5012982757" evidence="1">
    <location>
        <begin position="20"/>
        <end position="273"/>
    </location>
</feature>
<protein>
    <submittedName>
        <fullName evidence="2">Uncharacterized protein</fullName>
    </submittedName>
</protein>
<organism evidence="2 3">
    <name type="scientific">Anaeromyces robustus</name>
    <dbReference type="NCBI Taxonomy" id="1754192"/>
    <lineage>
        <taxon>Eukaryota</taxon>
        <taxon>Fungi</taxon>
        <taxon>Fungi incertae sedis</taxon>
        <taxon>Chytridiomycota</taxon>
        <taxon>Chytridiomycota incertae sedis</taxon>
        <taxon>Neocallimastigomycetes</taxon>
        <taxon>Neocallimastigales</taxon>
        <taxon>Neocallimastigaceae</taxon>
        <taxon>Anaeromyces</taxon>
    </lineage>
</organism>
<evidence type="ECO:0000313" key="2">
    <source>
        <dbReference type="EMBL" id="ORX79891.1"/>
    </source>
</evidence>
<evidence type="ECO:0000256" key="1">
    <source>
        <dbReference type="SAM" id="SignalP"/>
    </source>
</evidence>
<dbReference type="AlphaFoldDB" id="A0A1Y1X259"/>
<dbReference type="OrthoDB" id="2148606at2759"/>
<comment type="caution">
    <text evidence="2">The sequence shown here is derived from an EMBL/GenBank/DDBJ whole genome shotgun (WGS) entry which is preliminary data.</text>
</comment>
<gene>
    <name evidence="2" type="ORF">BCR32DRAFT_269182</name>
</gene>